<evidence type="ECO:0000256" key="1">
    <source>
        <dbReference type="SAM" id="Phobius"/>
    </source>
</evidence>
<evidence type="ECO:0000313" key="4">
    <source>
        <dbReference type="Proteomes" id="UP000311382"/>
    </source>
</evidence>
<dbReference type="STRING" id="5288.A0A5C5FK89"/>
<dbReference type="AlphaFoldDB" id="A0A5C5FK89"/>
<dbReference type="OrthoDB" id="2140105at2759"/>
<evidence type="ECO:0000313" key="3">
    <source>
        <dbReference type="EMBL" id="TNY17158.1"/>
    </source>
</evidence>
<feature type="transmembrane region" description="Helical" evidence="1">
    <location>
        <begin position="244"/>
        <end position="261"/>
    </location>
</feature>
<gene>
    <name evidence="3" type="ORF">DMC30DRAFT_432154</name>
</gene>
<reference evidence="3 4" key="1">
    <citation type="submission" date="2019-03" db="EMBL/GenBank/DDBJ databases">
        <title>Rhodosporidium diobovatum UCD-FST 08-225 genome sequencing, assembly, and annotation.</title>
        <authorList>
            <person name="Fakankun I.U."/>
            <person name="Fristensky B."/>
            <person name="Levin D.B."/>
        </authorList>
    </citation>
    <scope>NUCLEOTIDE SEQUENCE [LARGE SCALE GENOMIC DNA]</scope>
    <source>
        <strain evidence="3 4">UCD-FST 08-225</strain>
    </source>
</reference>
<comment type="caution">
    <text evidence="3">The sequence shown here is derived from an EMBL/GenBank/DDBJ whole genome shotgun (WGS) entry which is preliminary data.</text>
</comment>
<keyword evidence="1" id="KW-1133">Transmembrane helix</keyword>
<evidence type="ECO:0000259" key="2">
    <source>
        <dbReference type="Pfam" id="PF12051"/>
    </source>
</evidence>
<name>A0A5C5FK89_9BASI</name>
<dbReference type="Pfam" id="PF12051">
    <property type="entry name" value="DUF3533"/>
    <property type="match status" value="1"/>
</dbReference>
<protein>
    <recommendedName>
        <fullName evidence="2">DUF3533 domain-containing protein</fullName>
    </recommendedName>
</protein>
<dbReference type="PANTHER" id="PTHR34814">
    <property type="entry name" value="NITROSOGUANIDINE RESISTANCE PROTEIN SNG1"/>
    <property type="match status" value="1"/>
</dbReference>
<feature type="transmembrane region" description="Helical" evidence="1">
    <location>
        <begin position="29"/>
        <end position="48"/>
    </location>
</feature>
<feature type="transmembrane region" description="Helical" evidence="1">
    <location>
        <begin position="411"/>
        <end position="432"/>
    </location>
</feature>
<accession>A0A5C5FK89</accession>
<dbReference type="PANTHER" id="PTHR34814:SF1">
    <property type="entry name" value="NITROSOGUANIDINE RESISTANCE PROTEIN SNG1"/>
    <property type="match status" value="1"/>
</dbReference>
<sequence length="452" mass="50789">MADSERDNFSMSFRDERLRAPRRQMLKVLAMYFVLMTVAVWALLSIFWGSTYKLEHYFPNVKLYVYDFDSVATRDAALGPSVVQYLLSTLSSPTHLDVIVRDPAGKTFEDVSREIVGEKAWGAVVVNANATSNFRSAMAGTGGLLDGEWAPSGAISLVVAGARWYQVVLEYLLPYMGRYMTTPVLEASHQAAASFLSTATPATLAGLSPTQQAALATPFAYQNIDLRPILSHQWAGAAPLEAGLIYYIIFAFHIAIFLFFSRMPLQMAMQKRGVKLRFVHLYLLRIAPLVVAYFILSLAYSLINLAFLVPVDGNGYADFGPQPGFMVFWMLNYITLGSLGLAMEAMLTLLTLKFFPLFLITWIILNITSSFFPATLAQEFYHYGYAMPFWHCTTATKHIMWGTRDRLGLNFGVLAAWCCLSLCTIGLFELFWRRMGERKERKERAKDVEGRG</sequence>
<keyword evidence="1" id="KW-0472">Membrane</keyword>
<organism evidence="3 4">
    <name type="scientific">Rhodotorula diobovata</name>
    <dbReference type="NCBI Taxonomy" id="5288"/>
    <lineage>
        <taxon>Eukaryota</taxon>
        <taxon>Fungi</taxon>
        <taxon>Dikarya</taxon>
        <taxon>Basidiomycota</taxon>
        <taxon>Pucciniomycotina</taxon>
        <taxon>Microbotryomycetes</taxon>
        <taxon>Sporidiobolales</taxon>
        <taxon>Sporidiobolaceae</taxon>
        <taxon>Rhodotorula</taxon>
    </lineage>
</organism>
<proteinExistence type="predicted"/>
<keyword evidence="1" id="KW-0812">Transmembrane</keyword>
<dbReference type="Proteomes" id="UP000311382">
    <property type="component" value="Unassembled WGS sequence"/>
</dbReference>
<dbReference type="GO" id="GO:0016020">
    <property type="term" value="C:membrane"/>
    <property type="evidence" value="ECO:0007669"/>
    <property type="project" value="TreeGrafter"/>
</dbReference>
<feature type="domain" description="DUF3533" evidence="2">
    <location>
        <begin position="33"/>
        <end position="422"/>
    </location>
</feature>
<feature type="transmembrane region" description="Helical" evidence="1">
    <location>
        <begin position="323"/>
        <end position="342"/>
    </location>
</feature>
<feature type="transmembrane region" description="Helical" evidence="1">
    <location>
        <begin position="282"/>
        <end position="303"/>
    </location>
</feature>
<dbReference type="InterPro" id="IPR053001">
    <property type="entry name" value="MNNG_permease-like"/>
</dbReference>
<keyword evidence="4" id="KW-1185">Reference proteome</keyword>
<dbReference type="EMBL" id="SOZI01000236">
    <property type="protein sequence ID" value="TNY17158.1"/>
    <property type="molecule type" value="Genomic_DNA"/>
</dbReference>
<dbReference type="InterPro" id="IPR022703">
    <property type="entry name" value="DUF3533"/>
</dbReference>
<feature type="transmembrane region" description="Helical" evidence="1">
    <location>
        <begin position="354"/>
        <end position="372"/>
    </location>
</feature>